<geneLocation type="mitochondrion" evidence="2"/>
<protein>
    <submittedName>
        <fullName evidence="2">Uncharacterized protein</fullName>
    </submittedName>
</protein>
<evidence type="ECO:0000313" key="3">
    <source>
        <dbReference type="Proteomes" id="UP000290189"/>
    </source>
</evidence>
<dbReference type="AlphaFoldDB" id="A0A3P3Y0R4"/>
<organism evidence="2 3">
    <name type="scientific">Plasmodiophora brassicae</name>
    <name type="common">Clubroot disease agent</name>
    <dbReference type="NCBI Taxonomy" id="37360"/>
    <lineage>
        <taxon>Eukaryota</taxon>
        <taxon>Sar</taxon>
        <taxon>Rhizaria</taxon>
        <taxon>Endomyxa</taxon>
        <taxon>Phytomyxea</taxon>
        <taxon>Plasmodiophorida</taxon>
        <taxon>Plasmodiophoridae</taxon>
        <taxon>Plasmodiophora</taxon>
    </lineage>
</organism>
<reference evidence="2 3" key="1">
    <citation type="submission" date="2018-03" db="EMBL/GenBank/DDBJ databases">
        <authorList>
            <person name="Fogelqvist J."/>
        </authorList>
    </citation>
    <scope>NUCLEOTIDE SEQUENCE [LARGE SCALE GENOMIC DNA]</scope>
</reference>
<dbReference type="Proteomes" id="UP000290189">
    <property type="component" value="Unassembled WGS sequence"/>
</dbReference>
<dbReference type="EMBL" id="OVEO01000001">
    <property type="protein sequence ID" value="SPQ93735.1"/>
    <property type="molecule type" value="Genomic_DNA"/>
</dbReference>
<proteinExistence type="predicted"/>
<name>A0A3P3Y0R4_PLABS</name>
<sequence length="224" mass="24309">MLCTDNRACGSIFDIRQTGRCPSPASPAPVGVRSWRTAQTRFTRFRCLRAKRKWLRVGRTSDDPTAIIIDCIVGIEHLDVGQMSASAEAHGGAAAAVIADAGKPVALRDRDESAAFTLCQLLTRAHSDPLPSSPLADPGGFMVHMATTAGSVATPQVGRRSEPPKRRQRASPTCRNGRINAQGLREICGRSDCPGKRNKARCTTPPEEFVLRSVHQKQRMRSVP</sequence>
<gene>
    <name evidence="2" type="ORF">PLBR_LOCUS950</name>
</gene>
<evidence type="ECO:0000313" key="2">
    <source>
        <dbReference type="EMBL" id="SPQ93735.1"/>
    </source>
</evidence>
<evidence type="ECO:0000256" key="1">
    <source>
        <dbReference type="SAM" id="MobiDB-lite"/>
    </source>
</evidence>
<keyword evidence="2" id="KW-0496">Mitochondrion</keyword>
<feature type="region of interest" description="Disordered" evidence="1">
    <location>
        <begin position="153"/>
        <end position="178"/>
    </location>
</feature>
<accession>A0A3P3Y0R4</accession>